<dbReference type="RefSeq" id="WP_100990103.1">
    <property type="nucleotide sequence ID" value="NZ_CP025096.1"/>
</dbReference>
<keyword evidence="2" id="KW-1185">Reference proteome</keyword>
<dbReference type="EMBL" id="CP025096">
    <property type="protein sequence ID" value="AUD04037.1"/>
    <property type="molecule type" value="Genomic_DNA"/>
</dbReference>
<proteinExistence type="predicted"/>
<dbReference type="AlphaFoldDB" id="A0A2K8Z2E0"/>
<protein>
    <submittedName>
        <fullName evidence="1">Uncharacterized protein</fullName>
    </submittedName>
</protein>
<sequence length="1179" mass="136650">MENFINLNRLFNQLPIDYIDGSTDDDIDLTEFNRFQAGASLGWKELVNEYRVVILAEAGAGKTQEIRHATQTLRTENKFAFFMRLEHVADDLESAFEEGTYQEFQNWLNSNEEGWLLLDSVDEARLKDPKDFERAIRKLYSRISIAIQRTHIVITSRISAWRPKTDLKFCETQFPAVYTVYKENKIEIGEEDISLKEARSSSLQNGLNNTPDEKKEGFKVYSLADLTGNQITTFVTTKGVKKSADFLRELERQDAWVFTTRPQDLEELLAFWNDKQRLGTRFELMEHSVQRRLEERDQDRRESKPFTIEKAQKGARLLASASVLRHESAIRIPDGTNNLRGIDVKSILTDWDDTDCQILLSRPIFDEAIYGTVRFHHRSVREYLTAEWLSEQLKNEGSRQKIEHLFIRTQYEQEVIIPSMRPILSWLVLFDQQLLLKVYKLEPELILEGGDPSRIPIDLRRKILASVCQKLASSSSYRSFEQLTAVKRFALPDMANDIIHLLEEYKHNSDITSYLLDLVWQGQMKTALPIALGFALDHNAERHTRIAAIRVVKEVGTKEELNAVCTYLLTDEAPHDRRLLAELVNSSDGSQESAAWLSKALASTQNEKLYDSDPLGYSLLNFVKRADLDAVFTLVKGIDTLLRCQPVFERRYCEISQQYGWLMHISLKAIEKLIFNKHSTVFTSASLFALTQAPSFSSHESYRTWAPSHTIPALLSDWQELNHALFWKDVEETRNYFERHEKEPLTNFWQVSGIDGFWKFSSTDFQLILTDISNRSLLADRLVALSLAFKLYKENGSPANWLNGLKKAVEHEDELKKRLDEFVNPPAPSEEYKKWQKREAQWKRQEKGQEKKRQLVHDQNIKWLNENCEKLRANDLNEGAVSKAQYYLYERLRSLSKADSAKPASRNWQSLIKDYGIEVANAFHDGLLSFWRTYTPSLRSEKGKKDTNSVGIEFGLSGLVLESTEMTDWPQNLSSEEAERACRYAFHTFGGFPSWFPKLYKYFPLLINQLIIQEISWELALEKIPEGEDYTYILNKVSWDCEWLWDSIARPLLERLEKEPTNIVNLQYMLKVVQGSSKIPDIELARLADKKCNTLTSLQHLPYWYSTWISLEPESAVRTFSDRLAELYAENQKEATKLAMQTIVALLGGRRSGASVRETFKSPTHLKNLYQLMHHYIRV</sequence>
<gene>
    <name evidence="1" type="ORF">CWM47_20715</name>
</gene>
<dbReference type="InterPro" id="IPR027417">
    <property type="entry name" value="P-loop_NTPase"/>
</dbReference>
<organism evidence="1 2">
    <name type="scientific">Spirosoma pollinicola</name>
    <dbReference type="NCBI Taxonomy" id="2057025"/>
    <lineage>
        <taxon>Bacteria</taxon>
        <taxon>Pseudomonadati</taxon>
        <taxon>Bacteroidota</taxon>
        <taxon>Cytophagia</taxon>
        <taxon>Cytophagales</taxon>
        <taxon>Cytophagaceae</taxon>
        <taxon>Spirosoma</taxon>
    </lineage>
</organism>
<accession>A0A2K8Z2E0</accession>
<reference evidence="1 2" key="1">
    <citation type="submission" date="2017-11" db="EMBL/GenBank/DDBJ databases">
        <title>Taxonomic description and genome sequences of Spirosoma HA7 sp. nov., isolated from pollen microhabitat of Corylus avellana.</title>
        <authorList>
            <person name="Ambika Manirajan B."/>
            <person name="Suarez C."/>
            <person name="Ratering S."/>
            <person name="Geissler-Plaum R."/>
            <person name="Cardinale M."/>
            <person name="Sylvia S."/>
        </authorList>
    </citation>
    <scope>NUCLEOTIDE SEQUENCE [LARGE SCALE GENOMIC DNA]</scope>
    <source>
        <strain evidence="1 2">HA7</strain>
    </source>
</reference>
<evidence type="ECO:0000313" key="2">
    <source>
        <dbReference type="Proteomes" id="UP000232883"/>
    </source>
</evidence>
<dbReference type="Gene3D" id="3.40.50.300">
    <property type="entry name" value="P-loop containing nucleotide triphosphate hydrolases"/>
    <property type="match status" value="1"/>
</dbReference>
<dbReference type="OrthoDB" id="336284at2"/>
<name>A0A2K8Z2E0_9BACT</name>
<dbReference type="Proteomes" id="UP000232883">
    <property type="component" value="Chromosome"/>
</dbReference>
<dbReference type="KEGG" id="spir:CWM47_20715"/>
<evidence type="ECO:0000313" key="1">
    <source>
        <dbReference type="EMBL" id="AUD04037.1"/>
    </source>
</evidence>